<dbReference type="SUPFAM" id="SSF56300">
    <property type="entry name" value="Metallo-dependent phosphatases"/>
    <property type="match status" value="1"/>
</dbReference>
<evidence type="ECO:0000313" key="4">
    <source>
        <dbReference type="Proteomes" id="UP000229307"/>
    </source>
</evidence>
<name>A0A2M7SB66_9BACT</name>
<organism evidence="3 4">
    <name type="scientific">Candidatus Desantisbacteria bacterium CG_4_10_14_0_8_um_filter_48_22</name>
    <dbReference type="NCBI Taxonomy" id="1974543"/>
    <lineage>
        <taxon>Bacteria</taxon>
        <taxon>Candidatus Desantisiibacteriota</taxon>
    </lineage>
</organism>
<reference evidence="4" key="1">
    <citation type="submission" date="2017-09" db="EMBL/GenBank/DDBJ databases">
        <title>Depth-based differentiation of microbial function through sediment-hosted aquifers and enrichment of novel symbionts in the deep terrestrial subsurface.</title>
        <authorList>
            <person name="Probst A.J."/>
            <person name="Ladd B."/>
            <person name="Jarett J.K."/>
            <person name="Geller-Mcgrath D.E."/>
            <person name="Sieber C.M.K."/>
            <person name="Emerson J.B."/>
            <person name="Anantharaman K."/>
            <person name="Thomas B.C."/>
            <person name="Malmstrom R."/>
            <person name="Stieglmeier M."/>
            <person name="Klingl A."/>
            <person name="Woyke T."/>
            <person name="Ryan C.M."/>
            <person name="Banfield J.F."/>
        </authorList>
    </citation>
    <scope>NUCLEOTIDE SEQUENCE [LARGE SCALE GENOMIC DNA]</scope>
</reference>
<dbReference type="InterPro" id="IPR024654">
    <property type="entry name" value="Calcineurin-like_PHP_lpxH"/>
</dbReference>
<evidence type="ECO:0000256" key="1">
    <source>
        <dbReference type="ARBA" id="ARBA00008950"/>
    </source>
</evidence>
<evidence type="ECO:0000259" key="2">
    <source>
        <dbReference type="Pfam" id="PF12850"/>
    </source>
</evidence>
<comment type="similarity">
    <text evidence="1">Belongs to the metallophosphoesterase superfamily. YfcE family.</text>
</comment>
<comment type="caution">
    <text evidence="3">The sequence shown here is derived from an EMBL/GenBank/DDBJ whole genome shotgun (WGS) entry which is preliminary data.</text>
</comment>
<sequence>MKYGIISDIHGNLEALNACLEFLEGTVKAYICAGDIVGYGPRPNECVEAVSKISELDGTVVISGNHDLAAVDLKDVSFFKEDAKKAILWTAKVLTGENRDFISKLKTRIDAPHFTVAHGSPREPEDEYLIDGYAMKENLAFFKTKVCFVGHSHIPLFYDRGLVILADGGKVKVVARNKAIASLGSVGQPRDRNPSACAGVYDDRTGEILVKRFPYNIRKTQEDMAAAGLPRSLIERLALGI</sequence>
<dbReference type="GO" id="GO:0016791">
    <property type="term" value="F:phosphatase activity"/>
    <property type="evidence" value="ECO:0007669"/>
    <property type="project" value="TreeGrafter"/>
</dbReference>
<accession>A0A2M7SB66</accession>
<feature type="domain" description="Calcineurin-like phosphoesterase" evidence="2">
    <location>
        <begin position="1"/>
        <end position="194"/>
    </location>
</feature>
<proteinExistence type="inferred from homology"/>
<protein>
    <submittedName>
        <fullName evidence="3">Metallophosphoesterase</fullName>
    </submittedName>
</protein>
<dbReference type="PIRSF" id="PIRSF000883">
    <property type="entry name" value="Pesterase_MJ0912"/>
    <property type="match status" value="1"/>
</dbReference>
<dbReference type="CDD" id="cd00838">
    <property type="entry name" value="MPP_superfamily"/>
    <property type="match status" value="1"/>
</dbReference>
<dbReference type="EMBL" id="PFMR01000170">
    <property type="protein sequence ID" value="PIZ16710.1"/>
    <property type="molecule type" value="Genomic_DNA"/>
</dbReference>
<dbReference type="Proteomes" id="UP000229307">
    <property type="component" value="Unassembled WGS sequence"/>
</dbReference>
<gene>
    <name evidence="3" type="ORF">COY52_06305</name>
</gene>
<dbReference type="InterPro" id="IPR050126">
    <property type="entry name" value="Ap4A_hydrolase"/>
</dbReference>
<dbReference type="AlphaFoldDB" id="A0A2M7SB66"/>
<dbReference type="PANTHER" id="PTHR42850">
    <property type="entry name" value="METALLOPHOSPHOESTERASE"/>
    <property type="match status" value="1"/>
</dbReference>
<dbReference type="InterPro" id="IPR029052">
    <property type="entry name" value="Metallo-depent_PP-like"/>
</dbReference>
<evidence type="ECO:0000313" key="3">
    <source>
        <dbReference type="EMBL" id="PIZ16710.1"/>
    </source>
</evidence>
<dbReference type="GO" id="GO:0005737">
    <property type="term" value="C:cytoplasm"/>
    <property type="evidence" value="ECO:0007669"/>
    <property type="project" value="TreeGrafter"/>
</dbReference>
<dbReference type="Pfam" id="PF12850">
    <property type="entry name" value="Metallophos_2"/>
    <property type="match status" value="1"/>
</dbReference>
<dbReference type="InterPro" id="IPR011152">
    <property type="entry name" value="Pesterase_MJ0912"/>
</dbReference>
<dbReference type="PANTHER" id="PTHR42850:SF2">
    <property type="entry name" value="BLL5683 PROTEIN"/>
    <property type="match status" value="1"/>
</dbReference>
<dbReference type="Gene3D" id="3.60.21.10">
    <property type="match status" value="1"/>
</dbReference>